<reference evidence="1 2" key="1">
    <citation type="journal article" date="2007" name="Genome Res.">
        <title>Genome characteristics of facultatively symbiotic Frankia sp. strains reflect host range and host plant biogeography.</title>
        <authorList>
            <person name="Normand P."/>
            <person name="Lapierre P."/>
            <person name="Tisa L.S."/>
            <person name="Gogarten J.P."/>
            <person name="Alloisio N."/>
            <person name="Bagnarol E."/>
            <person name="Bassi C.A."/>
            <person name="Berry A.M."/>
            <person name="Bickhart D.M."/>
            <person name="Choisne N."/>
            <person name="Couloux A."/>
            <person name="Cournoyer B."/>
            <person name="Cruveiller S."/>
            <person name="Daubin V."/>
            <person name="Demange N."/>
            <person name="Francino M.P."/>
            <person name="Goltsman E."/>
            <person name="Huang Y."/>
            <person name="Kopp O.R."/>
            <person name="Labarre L."/>
            <person name="Lapidus A."/>
            <person name="Lavire C."/>
            <person name="Marechal J."/>
            <person name="Martinez M."/>
            <person name="Mastronunzio J.E."/>
            <person name="Mullin B.C."/>
            <person name="Niemann J."/>
            <person name="Pujic P."/>
            <person name="Rawnsley T."/>
            <person name="Rouy Z."/>
            <person name="Schenowitz C."/>
            <person name="Sellstedt A."/>
            <person name="Tavares F."/>
            <person name="Tomkins J.P."/>
            <person name="Vallenet D."/>
            <person name="Valverde C."/>
            <person name="Wall L.G."/>
            <person name="Wang Y."/>
            <person name="Medigue C."/>
            <person name="Benson D.R."/>
        </authorList>
    </citation>
    <scope>NUCLEOTIDE SEQUENCE [LARGE SCALE GENOMIC DNA]</scope>
    <source>
        <strain evidence="2">DSM 45818 / CECT 9043 / CcI3</strain>
    </source>
</reference>
<dbReference type="HOGENOM" id="CLU_3310193_0_0_11"/>
<dbReference type="EMBL" id="CP000249">
    <property type="protein sequence ID" value="ABD12027.1"/>
    <property type="molecule type" value="Genomic_DNA"/>
</dbReference>
<name>Q2J9L5_FRACC</name>
<organism evidence="1 2">
    <name type="scientific">Frankia casuarinae (strain DSM 45818 / CECT 9043 / HFP020203 / CcI3)</name>
    <dbReference type="NCBI Taxonomy" id="106370"/>
    <lineage>
        <taxon>Bacteria</taxon>
        <taxon>Bacillati</taxon>
        <taxon>Actinomycetota</taxon>
        <taxon>Actinomycetes</taxon>
        <taxon>Frankiales</taxon>
        <taxon>Frankiaceae</taxon>
        <taxon>Frankia</taxon>
    </lineage>
</organism>
<evidence type="ECO:0000313" key="2">
    <source>
        <dbReference type="Proteomes" id="UP000001937"/>
    </source>
</evidence>
<proteinExistence type="predicted"/>
<dbReference type="Proteomes" id="UP000001937">
    <property type="component" value="Chromosome"/>
</dbReference>
<dbReference type="AlphaFoldDB" id="Q2J9L5"/>
<dbReference type="eggNOG" id="COG2124">
    <property type="taxonomic scope" value="Bacteria"/>
</dbReference>
<gene>
    <name evidence="1" type="ordered locus">Francci3_2665</name>
</gene>
<evidence type="ECO:0000313" key="1">
    <source>
        <dbReference type="EMBL" id="ABD12027.1"/>
    </source>
</evidence>
<sequence>MALDEVLTRFLDWEIAWDNAVQARTSTVRGWASMPVRVS</sequence>
<keyword evidence="2" id="KW-1185">Reference proteome</keyword>
<dbReference type="KEGG" id="fra:Francci3_2665"/>
<protein>
    <submittedName>
        <fullName evidence="1">Uncharacterized protein</fullName>
    </submittedName>
</protein>
<accession>Q2J9L5</accession>
<dbReference type="STRING" id="106370.Francci3_2665"/>